<keyword evidence="4" id="KW-0539">Nucleus</keyword>
<dbReference type="InterPro" id="IPR026164">
    <property type="entry name" value="Int_cplx_su10"/>
</dbReference>
<gene>
    <name evidence="5" type="ORF">NP493_284g02036</name>
</gene>
<proteinExistence type="inferred from homology"/>
<organism evidence="5 6">
    <name type="scientific">Ridgeia piscesae</name>
    <name type="common">Tubeworm</name>
    <dbReference type="NCBI Taxonomy" id="27915"/>
    <lineage>
        <taxon>Eukaryota</taxon>
        <taxon>Metazoa</taxon>
        <taxon>Spiralia</taxon>
        <taxon>Lophotrochozoa</taxon>
        <taxon>Annelida</taxon>
        <taxon>Polychaeta</taxon>
        <taxon>Sedentaria</taxon>
        <taxon>Canalipalpata</taxon>
        <taxon>Sabellida</taxon>
        <taxon>Siboglinidae</taxon>
        <taxon>Ridgeia</taxon>
    </lineage>
</organism>
<evidence type="ECO:0000256" key="2">
    <source>
        <dbReference type="ARBA" id="ARBA00010391"/>
    </source>
</evidence>
<comment type="similarity">
    <text evidence="2">Belongs to the Integrator subunit 10 family.</text>
</comment>
<dbReference type="Pfam" id="PF21045">
    <property type="entry name" value="INT10"/>
    <property type="match status" value="1"/>
</dbReference>
<name>A0AAD9NX15_RIDPI</name>
<dbReference type="AlphaFoldDB" id="A0AAD9NX15"/>
<dbReference type="EMBL" id="JAODUO010000285">
    <property type="protein sequence ID" value="KAK2184036.1"/>
    <property type="molecule type" value="Genomic_DNA"/>
</dbReference>
<evidence type="ECO:0000256" key="1">
    <source>
        <dbReference type="ARBA" id="ARBA00004123"/>
    </source>
</evidence>
<sequence>MAAVPKEADPISDEEWLVFKAHECLKSDSHAAKAWLMTAKSLFPRNFDIQLEAYNLEKESRKPTEVAKHLEEMFVTFPQEPRLWSEMTELVETLQSESVDEQTVFLRAVFAALPANLQCHLLVHIADTTTDILRQCRVMLLVLRRYPEHIPKRGVKLAESLLSAEKHSSLPSPVNRYRKYLVCDVLPLLLGCPQLQVSAKYLYRLLAKSIEFLVCYVTQPTSSPDQLTSPSPELKSPIKPVPSYGSSMFRRVSISGLSEKESCITQPWQRLFDLVKSVGRHLHWKVADLFETTSRQSQWQHVCALYEAVGSHIDPGPHLKQVLYCATVVFFHCLLHYVAAVDPDQFIAVTSGGLSGQSQEHQLQTVVLIEAFKSGSLDVRTEHRSKKQKTDSAPQIHVSSSVVAASEIRQNFTTAVKCWELLHASESLEKDLNRLFQHWKAENWTWLKNFEMDVLIYKGYFKEAVSVLHSSQGSNRNVSSVLRADLQLACCYYCLANFSKACEMILHIVSVLPSGAEPSTRDIGVSGSGRQLQFLECSAAEVLPYCIHLMITCFREKAFKTYAADDMSLGHMIVLLQYDWPRYEDLFGDCLNKIRKQGSFTYNIFFNYVINIDILEEFAYLKTPDGGKVNLDILPISTKTLAQSRTVTRGVIKGVKEDFKVTLEKQVARCNDSIERVIRQFLVDERVILQQNLL</sequence>
<dbReference type="PANTHER" id="PTHR16055">
    <property type="entry name" value="INTEGRATOR COMPLEX SUBUNIT 10"/>
    <property type="match status" value="1"/>
</dbReference>
<evidence type="ECO:0000256" key="3">
    <source>
        <dbReference type="ARBA" id="ARBA00016811"/>
    </source>
</evidence>
<accession>A0AAD9NX15</accession>
<evidence type="ECO:0000256" key="4">
    <source>
        <dbReference type="ARBA" id="ARBA00023242"/>
    </source>
</evidence>
<keyword evidence="6" id="KW-1185">Reference proteome</keyword>
<comment type="subcellular location">
    <subcellularLocation>
        <location evidence="1">Nucleus</location>
    </subcellularLocation>
</comment>
<dbReference type="PRINTS" id="PR02106">
    <property type="entry name" value="INTSUBUNIT10"/>
</dbReference>
<reference evidence="5" key="1">
    <citation type="journal article" date="2023" name="Mol. Biol. Evol.">
        <title>Third-Generation Sequencing Reveals the Adaptive Role of the Epigenome in Three Deep-Sea Polychaetes.</title>
        <authorList>
            <person name="Perez M."/>
            <person name="Aroh O."/>
            <person name="Sun Y."/>
            <person name="Lan Y."/>
            <person name="Juniper S.K."/>
            <person name="Young C.R."/>
            <person name="Angers B."/>
            <person name="Qian P.Y."/>
        </authorList>
    </citation>
    <scope>NUCLEOTIDE SEQUENCE</scope>
    <source>
        <strain evidence="5">R07B-5</strain>
    </source>
</reference>
<dbReference type="PANTHER" id="PTHR16055:SF2">
    <property type="entry name" value="INTEGRATOR COMPLEX SUBUNIT 10"/>
    <property type="match status" value="1"/>
</dbReference>
<comment type="caution">
    <text evidence="5">The sequence shown here is derived from an EMBL/GenBank/DDBJ whole genome shotgun (WGS) entry which is preliminary data.</text>
</comment>
<dbReference type="Proteomes" id="UP001209878">
    <property type="component" value="Unassembled WGS sequence"/>
</dbReference>
<dbReference type="GO" id="GO:0016180">
    <property type="term" value="P:snRNA processing"/>
    <property type="evidence" value="ECO:0007669"/>
    <property type="project" value="InterPro"/>
</dbReference>
<evidence type="ECO:0000313" key="6">
    <source>
        <dbReference type="Proteomes" id="UP001209878"/>
    </source>
</evidence>
<dbReference type="GO" id="GO:0032039">
    <property type="term" value="C:integrator complex"/>
    <property type="evidence" value="ECO:0007669"/>
    <property type="project" value="InterPro"/>
</dbReference>
<evidence type="ECO:0000313" key="5">
    <source>
        <dbReference type="EMBL" id="KAK2184036.1"/>
    </source>
</evidence>
<protein>
    <recommendedName>
        <fullName evidence="3">Integrator complex subunit 10</fullName>
    </recommendedName>
</protein>